<evidence type="ECO:0000313" key="3">
    <source>
        <dbReference type="Proteomes" id="UP000778523"/>
    </source>
</evidence>
<evidence type="ECO:0000313" key="2">
    <source>
        <dbReference type="EMBL" id="NSL56698.1"/>
    </source>
</evidence>
<comment type="caution">
    <text evidence="2">The sequence shown here is derived from an EMBL/GenBank/DDBJ whole genome shotgun (WGS) entry which is preliminary data.</text>
</comment>
<dbReference type="Pfam" id="PF07332">
    <property type="entry name" value="Phage_holin_3_6"/>
    <property type="match status" value="1"/>
</dbReference>
<organism evidence="2 3">
    <name type="scientific">Uliginosibacterium aquaticum</name>
    <dbReference type="NCBI Taxonomy" id="2731212"/>
    <lineage>
        <taxon>Bacteria</taxon>
        <taxon>Pseudomonadati</taxon>
        <taxon>Pseudomonadota</taxon>
        <taxon>Betaproteobacteria</taxon>
        <taxon>Rhodocyclales</taxon>
        <taxon>Zoogloeaceae</taxon>
        <taxon>Uliginosibacterium</taxon>
    </lineage>
</organism>
<accession>A0ABX2ILD8</accession>
<evidence type="ECO:0000256" key="1">
    <source>
        <dbReference type="SAM" id="Phobius"/>
    </source>
</evidence>
<name>A0ABX2ILD8_9RHOO</name>
<dbReference type="RefSeq" id="WP_170023011.1">
    <property type="nucleotide sequence ID" value="NZ_JABCSC020000005.1"/>
</dbReference>
<protein>
    <submittedName>
        <fullName evidence="2">Phage holin family protein</fullName>
    </submittedName>
</protein>
<dbReference type="Proteomes" id="UP000778523">
    <property type="component" value="Unassembled WGS sequence"/>
</dbReference>
<keyword evidence="3" id="KW-1185">Reference proteome</keyword>
<dbReference type="InterPro" id="IPR009937">
    <property type="entry name" value="Phage_holin_3_6"/>
</dbReference>
<dbReference type="EMBL" id="JABCSC020000005">
    <property type="protein sequence ID" value="NSL56698.1"/>
    <property type="molecule type" value="Genomic_DNA"/>
</dbReference>
<keyword evidence="1" id="KW-1133">Transmembrane helix</keyword>
<reference evidence="2 3" key="1">
    <citation type="submission" date="2020-06" db="EMBL/GenBank/DDBJ databases">
        <title>Draft genome of Uliginosibacterium sp. IMCC34675.</title>
        <authorList>
            <person name="Song J."/>
        </authorList>
    </citation>
    <scope>NUCLEOTIDE SEQUENCE [LARGE SCALE GENOMIC DNA]</scope>
    <source>
        <strain evidence="2 3">IMCC34675</strain>
    </source>
</reference>
<keyword evidence="1" id="KW-0812">Transmembrane</keyword>
<sequence>MLPRFLERLRQQADNLAGLLGNRVALFGIELQEESERLLGHLALLLGAAICTLFCLLSAVVAGLVLAARYGVLLEVCATLAVLFLLLALGLAWYLRRRLADAPEPFEATRQEFERDRLALNGARETAQ</sequence>
<proteinExistence type="predicted"/>
<gene>
    <name evidence="2" type="ORF">HJ583_016820</name>
</gene>
<keyword evidence="1" id="KW-0472">Membrane</keyword>
<feature type="transmembrane region" description="Helical" evidence="1">
    <location>
        <begin position="42"/>
        <end position="66"/>
    </location>
</feature>
<feature type="transmembrane region" description="Helical" evidence="1">
    <location>
        <begin position="72"/>
        <end position="95"/>
    </location>
</feature>